<sequence length="306" mass="35229">MQISRLFELVYLLLDRRGMTADELAEHFEVSRRTIYRDVDTLAQAGIPIYAERGKGGGIRLTEQFVLNKSVLSAEERRSLLAALRGMEAVGPGGVGPVLDKLSALFGGEEEDWLQVDFSAWSPDSPLTDRFRRIREAIFRREVLTFRYSGAAGGTEVRTAEPMKLVFRGNDWYLLAWCRRREDFRYFKLTRMDGVEAPGERFRRRALLPPATEDRADGYGGSAVDLEARIAPTMAFRVRDEFPPERREELPDGGFRVRLRLPDNEWMYEYLMTYGGALRVLSPERVRQELARRHRAAWETNKEEDG</sequence>
<evidence type="ECO:0000259" key="3">
    <source>
        <dbReference type="PROSITE" id="PS51000"/>
    </source>
</evidence>
<reference evidence="4" key="1">
    <citation type="submission" date="2022-06" db="EMBL/GenBank/DDBJ databases">
        <title>Isolation of gut microbiota from human fecal samples.</title>
        <authorList>
            <person name="Pamer E.G."/>
            <person name="Barat B."/>
            <person name="Waligurski E."/>
            <person name="Medina S."/>
            <person name="Paddock L."/>
            <person name="Mostad J."/>
        </authorList>
    </citation>
    <scope>NUCLEOTIDE SEQUENCE</scope>
    <source>
        <strain evidence="4">DFI.9.91</strain>
    </source>
</reference>
<dbReference type="InterPro" id="IPR001034">
    <property type="entry name" value="DeoR_HTH"/>
</dbReference>
<dbReference type="Pfam" id="PF25583">
    <property type="entry name" value="WCX"/>
    <property type="match status" value="1"/>
</dbReference>
<keyword evidence="2" id="KW-0804">Transcription</keyword>
<organism evidence="4 5">
    <name type="scientific">Intestinimonas massiliensis</name>
    <name type="common">ex Afouda et al. 2020</name>
    <dbReference type="NCBI Taxonomy" id="1673721"/>
    <lineage>
        <taxon>Bacteria</taxon>
        <taxon>Bacillati</taxon>
        <taxon>Bacillota</taxon>
        <taxon>Clostridia</taxon>
        <taxon>Eubacteriales</taxon>
        <taxon>Intestinimonas</taxon>
    </lineage>
</organism>
<comment type="caution">
    <text evidence="4">The sequence shown here is derived from an EMBL/GenBank/DDBJ whole genome shotgun (WGS) entry which is preliminary data.</text>
</comment>
<dbReference type="InterPro" id="IPR051534">
    <property type="entry name" value="CBASS_pafABC_assoc_protein"/>
</dbReference>
<dbReference type="Proteomes" id="UP001204562">
    <property type="component" value="Unassembled WGS sequence"/>
</dbReference>
<dbReference type="SUPFAM" id="SSF46785">
    <property type="entry name" value="Winged helix' DNA-binding domain"/>
    <property type="match status" value="1"/>
</dbReference>
<dbReference type="Gene3D" id="1.10.10.10">
    <property type="entry name" value="Winged helix-like DNA-binding domain superfamily/Winged helix DNA-binding domain"/>
    <property type="match status" value="1"/>
</dbReference>
<dbReference type="InterPro" id="IPR057727">
    <property type="entry name" value="WCX_dom"/>
</dbReference>
<dbReference type="PROSITE" id="PS52050">
    <property type="entry name" value="WYL"/>
    <property type="match status" value="1"/>
</dbReference>
<dbReference type="RefSeq" id="WP_256303702.1">
    <property type="nucleotide sequence ID" value="NZ_JANFYS010000012.1"/>
</dbReference>
<name>A0AAW5JSR2_9FIRM</name>
<dbReference type="InterPro" id="IPR028349">
    <property type="entry name" value="PafC-like"/>
</dbReference>
<dbReference type="AlphaFoldDB" id="A0AAW5JSR2"/>
<dbReference type="InterPro" id="IPR026881">
    <property type="entry name" value="WYL_dom"/>
</dbReference>
<evidence type="ECO:0000256" key="1">
    <source>
        <dbReference type="ARBA" id="ARBA00023015"/>
    </source>
</evidence>
<keyword evidence="1" id="KW-0805">Transcription regulation</keyword>
<dbReference type="PIRSF" id="PIRSF016838">
    <property type="entry name" value="PafC"/>
    <property type="match status" value="1"/>
</dbReference>
<protein>
    <submittedName>
        <fullName evidence="4">YafY family transcriptional regulator</fullName>
    </submittedName>
</protein>
<dbReference type="InterPro" id="IPR036390">
    <property type="entry name" value="WH_DNA-bd_sf"/>
</dbReference>
<evidence type="ECO:0000256" key="2">
    <source>
        <dbReference type="ARBA" id="ARBA00023163"/>
    </source>
</evidence>
<dbReference type="EMBL" id="JANFYS010000012">
    <property type="protein sequence ID" value="MCQ4770195.1"/>
    <property type="molecule type" value="Genomic_DNA"/>
</dbReference>
<evidence type="ECO:0000313" key="4">
    <source>
        <dbReference type="EMBL" id="MCQ4770195.1"/>
    </source>
</evidence>
<dbReference type="PROSITE" id="PS51000">
    <property type="entry name" value="HTH_DEOR_2"/>
    <property type="match status" value="1"/>
</dbReference>
<dbReference type="Pfam" id="PF13280">
    <property type="entry name" value="WYL"/>
    <property type="match status" value="1"/>
</dbReference>
<dbReference type="GO" id="GO:0003700">
    <property type="term" value="F:DNA-binding transcription factor activity"/>
    <property type="evidence" value="ECO:0007669"/>
    <property type="project" value="InterPro"/>
</dbReference>
<dbReference type="Pfam" id="PF08279">
    <property type="entry name" value="HTH_11"/>
    <property type="match status" value="1"/>
</dbReference>
<dbReference type="PANTHER" id="PTHR34580:SF1">
    <property type="entry name" value="PROTEIN PAFC"/>
    <property type="match status" value="1"/>
</dbReference>
<evidence type="ECO:0000313" key="5">
    <source>
        <dbReference type="Proteomes" id="UP001204562"/>
    </source>
</evidence>
<gene>
    <name evidence="4" type="ORF">NE579_06910</name>
</gene>
<feature type="domain" description="HTH deoR-type" evidence="3">
    <location>
        <begin position="2"/>
        <end position="60"/>
    </location>
</feature>
<proteinExistence type="predicted"/>
<dbReference type="PANTHER" id="PTHR34580">
    <property type="match status" value="1"/>
</dbReference>
<dbReference type="InterPro" id="IPR013196">
    <property type="entry name" value="HTH_11"/>
</dbReference>
<dbReference type="InterPro" id="IPR036388">
    <property type="entry name" value="WH-like_DNA-bd_sf"/>
</dbReference>
<accession>A0AAW5JSR2</accession>